<evidence type="ECO:0000256" key="6">
    <source>
        <dbReference type="PROSITE-ProRule" id="PRU00104"/>
    </source>
</evidence>
<dbReference type="Proteomes" id="UP000054558">
    <property type="component" value="Unassembled WGS sequence"/>
</dbReference>
<dbReference type="PROSITE" id="PS50237">
    <property type="entry name" value="HECT"/>
    <property type="match status" value="1"/>
</dbReference>
<dbReference type="SUPFAM" id="SSF56204">
    <property type="entry name" value="Hect, E3 ligase catalytic domain"/>
    <property type="match status" value="1"/>
</dbReference>
<dbReference type="EC" id="2.3.2.26" evidence="3"/>
<gene>
    <name evidence="8" type="ORF">KFL_005040050</name>
</gene>
<feature type="domain" description="HECT" evidence="7">
    <location>
        <begin position="325"/>
        <end position="672"/>
    </location>
</feature>
<sequence>MDPSASIKEVLVESAVDWGPLGDFLLDNVYVTHHGRRLDSCSTLEESEVGNLDVLQLRGRLKSTYCPQAHSLVYEFCFLAWQLQHSGLGEVALQNYLDEFKSLSTALMCCIQGRDPVKAGYLARLFLATDCVRYIVTMLLGPSANSFRSQAEYKRKVVRMELLSSLLFASPSSGPTAQILYGNLEEAINGVLDELGKLPLPTDARKQGTQLVSALLQGLRTIANTDASLKIRFSALLRVRIFPIVSLVLEEMKDLASSGGSSPCYLRWFWSLEESAELLDPKWKQEWIRYCFRSREEDNGTQHEVVIQRGTNLLTQAVENLGSASWKSLMRPLAVTFEGEEGKGPGLLREFFTLVTRQLFDPACALFVATGPDKRCFFLNHASSINPGHLAYFRFCGRFVALALSGGVVLGVRFTCGLFDLLKKADASYVWNIEAALKTAEDLDPVLFDSCKKLLAMSAQELKEASLPFVCTEPDGFGGSNETPLIHTDGDRFVTTANREFFVCEKIRRQLLKPVMKQAAALKEGLSYLLRPGIELSELLGPLGRQYFDQLLLGQPEDLSIVDWKAHTVYHGYGAKSKVIKRFWKVVEGLSDDQRRRLLFFATAVKSLPLAGFAGLQSRFHIHKADCALNRLPTAHTCFFQLVLPAYDSWKAMRRSLLTIAQEEVSQGYGMI</sequence>
<evidence type="ECO:0000256" key="3">
    <source>
        <dbReference type="ARBA" id="ARBA00012485"/>
    </source>
</evidence>
<name>A0A1Y1IJH0_KLENI</name>
<keyword evidence="9" id="KW-1185">Reference proteome</keyword>
<comment type="catalytic activity">
    <reaction evidence="1">
        <text>S-ubiquitinyl-[E2 ubiquitin-conjugating enzyme]-L-cysteine + [acceptor protein]-L-lysine = [E2 ubiquitin-conjugating enzyme]-L-cysteine + N(6)-ubiquitinyl-[acceptor protein]-L-lysine.</text>
        <dbReference type="EC" id="2.3.2.26"/>
    </reaction>
</comment>
<dbReference type="InterPro" id="IPR050409">
    <property type="entry name" value="E3_ubiq-protein_ligase"/>
</dbReference>
<keyword evidence="4" id="KW-0808">Transferase</keyword>
<evidence type="ECO:0000256" key="2">
    <source>
        <dbReference type="ARBA" id="ARBA00004906"/>
    </source>
</evidence>
<comment type="pathway">
    <text evidence="2">Protein modification; protein ubiquitination.</text>
</comment>
<dbReference type="InterPro" id="IPR035983">
    <property type="entry name" value="Hect_E3_ubiquitin_ligase"/>
</dbReference>
<dbReference type="GO" id="GO:0061630">
    <property type="term" value="F:ubiquitin protein ligase activity"/>
    <property type="evidence" value="ECO:0000318"/>
    <property type="project" value="GO_Central"/>
</dbReference>
<dbReference type="PANTHER" id="PTHR11254:SF424">
    <property type="entry name" value="E3 UBIQUITIN-PROTEIN LIGASE UPL5"/>
    <property type="match status" value="1"/>
</dbReference>
<dbReference type="GO" id="GO:0005737">
    <property type="term" value="C:cytoplasm"/>
    <property type="evidence" value="ECO:0000318"/>
    <property type="project" value="GO_Central"/>
</dbReference>
<dbReference type="InterPro" id="IPR000569">
    <property type="entry name" value="HECT_dom"/>
</dbReference>
<feature type="active site" description="Glycyl thioester intermediate" evidence="6">
    <location>
        <position position="638"/>
    </location>
</feature>
<dbReference type="Gene3D" id="3.30.2160.10">
    <property type="entry name" value="Hect, E3 ligase catalytic domain"/>
    <property type="match status" value="1"/>
</dbReference>
<dbReference type="SMART" id="SM00119">
    <property type="entry name" value="HECTc"/>
    <property type="match status" value="1"/>
</dbReference>
<accession>A0A1Y1IJH0</accession>
<proteinExistence type="predicted"/>
<dbReference type="Pfam" id="PF00632">
    <property type="entry name" value="HECT"/>
    <property type="match status" value="1"/>
</dbReference>
<evidence type="ECO:0000256" key="4">
    <source>
        <dbReference type="ARBA" id="ARBA00022679"/>
    </source>
</evidence>
<organism evidence="8 9">
    <name type="scientific">Klebsormidium nitens</name>
    <name type="common">Green alga</name>
    <name type="synonym">Ulothrix nitens</name>
    <dbReference type="NCBI Taxonomy" id="105231"/>
    <lineage>
        <taxon>Eukaryota</taxon>
        <taxon>Viridiplantae</taxon>
        <taxon>Streptophyta</taxon>
        <taxon>Klebsormidiophyceae</taxon>
        <taxon>Klebsormidiales</taxon>
        <taxon>Klebsormidiaceae</taxon>
        <taxon>Klebsormidium</taxon>
    </lineage>
</organism>
<dbReference type="Gene3D" id="3.30.2410.10">
    <property type="entry name" value="Hect, E3 ligase catalytic domain"/>
    <property type="match status" value="1"/>
</dbReference>
<evidence type="ECO:0000256" key="5">
    <source>
        <dbReference type="ARBA" id="ARBA00022786"/>
    </source>
</evidence>
<evidence type="ECO:0000313" key="9">
    <source>
        <dbReference type="Proteomes" id="UP000054558"/>
    </source>
</evidence>
<reference evidence="8 9" key="1">
    <citation type="journal article" date="2014" name="Nat. Commun.">
        <title>Klebsormidium flaccidum genome reveals primary factors for plant terrestrial adaptation.</title>
        <authorList>
            <person name="Hori K."/>
            <person name="Maruyama F."/>
            <person name="Fujisawa T."/>
            <person name="Togashi T."/>
            <person name="Yamamoto N."/>
            <person name="Seo M."/>
            <person name="Sato S."/>
            <person name="Yamada T."/>
            <person name="Mori H."/>
            <person name="Tajima N."/>
            <person name="Moriyama T."/>
            <person name="Ikeuchi M."/>
            <person name="Watanabe M."/>
            <person name="Wada H."/>
            <person name="Kobayashi K."/>
            <person name="Saito M."/>
            <person name="Masuda T."/>
            <person name="Sasaki-Sekimoto Y."/>
            <person name="Mashiguchi K."/>
            <person name="Awai K."/>
            <person name="Shimojima M."/>
            <person name="Masuda S."/>
            <person name="Iwai M."/>
            <person name="Nobusawa T."/>
            <person name="Narise T."/>
            <person name="Kondo S."/>
            <person name="Saito H."/>
            <person name="Sato R."/>
            <person name="Murakawa M."/>
            <person name="Ihara Y."/>
            <person name="Oshima-Yamada Y."/>
            <person name="Ohtaka K."/>
            <person name="Satoh M."/>
            <person name="Sonobe K."/>
            <person name="Ishii M."/>
            <person name="Ohtani R."/>
            <person name="Kanamori-Sato M."/>
            <person name="Honoki R."/>
            <person name="Miyazaki D."/>
            <person name="Mochizuki H."/>
            <person name="Umetsu J."/>
            <person name="Higashi K."/>
            <person name="Shibata D."/>
            <person name="Kamiya Y."/>
            <person name="Sato N."/>
            <person name="Nakamura Y."/>
            <person name="Tabata S."/>
            <person name="Ida S."/>
            <person name="Kurokawa K."/>
            <person name="Ohta H."/>
        </authorList>
    </citation>
    <scope>NUCLEOTIDE SEQUENCE [LARGE SCALE GENOMIC DNA]</scope>
    <source>
        <strain evidence="8 9">NIES-2285</strain>
    </source>
</reference>
<evidence type="ECO:0000259" key="7">
    <source>
        <dbReference type="PROSITE" id="PS50237"/>
    </source>
</evidence>
<dbReference type="Gene3D" id="3.90.1750.10">
    <property type="entry name" value="Hect, E3 ligase catalytic domains"/>
    <property type="match status" value="1"/>
</dbReference>
<dbReference type="OMA" id="MWITHEY"/>
<dbReference type="GO" id="GO:0006511">
    <property type="term" value="P:ubiquitin-dependent protein catabolic process"/>
    <property type="evidence" value="ECO:0000318"/>
    <property type="project" value="GO_Central"/>
</dbReference>
<evidence type="ECO:0000313" key="8">
    <source>
        <dbReference type="EMBL" id="GAQ89261.1"/>
    </source>
</evidence>
<dbReference type="EMBL" id="DF237453">
    <property type="protein sequence ID" value="GAQ89261.1"/>
    <property type="molecule type" value="Genomic_DNA"/>
</dbReference>
<dbReference type="AlphaFoldDB" id="A0A1Y1IJH0"/>
<keyword evidence="5 6" id="KW-0833">Ubl conjugation pathway</keyword>
<dbReference type="PANTHER" id="PTHR11254">
    <property type="entry name" value="HECT DOMAIN UBIQUITIN-PROTEIN LIGASE"/>
    <property type="match status" value="1"/>
</dbReference>
<dbReference type="OrthoDB" id="8068875at2759"/>
<protein>
    <recommendedName>
        <fullName evidence="3">HECT-type E3 ubiquitin transferase</fullName>
        <ecNumber evidence="3">2.3.2.26</ecNumber>
    </recommendedName>
</protein>
<evidence type="ECO:0000256" key="1">
    <source>
        <dbReference type="ARBA" id="ARBA00000885"/>
    </source>
</evidence>
<dbReference type="STRING" id="105231.A0A1Y1IJH0"/>